<name>I0INW2_LEPFC</name>
<protein>
    <submittedName>
        <fullName evidence="2">Putative 2-hydroxy-3-oxopropionate reductase</fullName>
    </submittedName>
</protein>
<dbReference type="eggNOG" id="COG2084">
    <property type="taxonomic scope" value="Bacteria"/>
</dbReference>
<accession>I0INW2</accession>
<dbReference type="Pfam" id="PF03446">
    <property type="entry name" value="NAD_binding_2"/>
    <property type="match status" value="1"/>
</dbReference>
<dbReference type="PATRIC" id="fig|1162668.3.peg.1487"/>
<dbReference type="AlphaFoldDB" id="I0INW2"/>
<dbReference type="InterPro" id="IPR006115">
    <property type="entry name" value="6PGDH_NADP-bd"/>
</dbReference>
<dbReference type="GO" id="GO:0050661">
    <property type="term" value="F:NADP binding"/>
    <property type="evidence" value="ECO:0007669"/>
    <property type="project" value="InterPro"/>
</dbReference>
<dbReference type="PANTHER" id="PTHR43060:SF15">
    <property type="entry name" value="3-HYDROXYISOBUTYRATE DEHYDROGENASE-LIKE 1, MITOCHONDRIAL-RELATED"/>
    <property type="match status" value="1"/>
</dbReference>
<feature type="domain" description="6-phosphogluconate dehydrogenase NADP-binding" evidence="1">
    <location>
        <begin position="6"/>
        <end position="82"/>
    </location>
</feature>
<dbReference type="InterPro" id="IPR036291">
    <property type="entry name" value="NAD(P)-bd_dom_sf"/>
</dbReference>
<dbReference type="OrthoDB" id="9786703at2"/>
<keyword evidence="3" id="KW-1185">Reference proteome</keyword>
<sequence length="103" mass="11299">MDKKTLAWIGLGNMGLPMARNLHRKGHHVTGYNRTPEKARDLSSLGVKVFSSIREAMSGQSIVATMLSDDPSVRSAIQVSSNFFPPMGSICLSRPFLPLLSKR</sequence>
<evidence type="ECO:0000313" key="2">
    <source>
        <dbReference type="EMBL" id="BAM06961.1"/>
    </source>
</evidence>
<dbReference type="KEGG" id="lfc:LFE_1278"/>
<dbReference type="SUPFAM" id="SSF51735">
    <property type="entry name" value="NAD(P)-binding Rossmann-fold domains"/>
    <property type="match status" value="1"/>
</dbReference>
<dbReference type="STRING" id="1162668.LFE_1278"/>
<dbReference type="PANTHER" id="PTHR43060">
    <property type="entry name" value="3-HYDROXYISOBUTYRATE DEHYDROGENASE-LIKE 1, MITOCHONDRIAL-RELATED"/>
    <property type="match status" value="1"/>
</dbReference>
<gene>
    <name evidence="2" type="ordered locus">LFE_1278</name>
</gene>
<dbReference type="HOGENOM" id="CLU_2260277_0_0_0"/>
<evidence type="ECO:0000259" key="1">
    <source>
        <dbReference type="Pfam" id="PF03446"/>
    </source>
</evidence>
<reference evidence="3" key="2">
    <citation type="submission" date="2012-03" db="EMBL/GenBank/DDBJ databases">
        <title>The complete genome sequence of the pioneer microbe on fresh volcanic deposit, Leptospirillum ferrooxidans strain C2-3.</title>
        <authorList>
            <person name="Fujimura R."/>
            <person name="Sato Y."/>
            <person name="Nishizawa T."/>
            <person name="Nanba K."/>
            <person name="Oshima K."/>
            <person name="Hattori M."/>
            <person name="Kamijo T."/>
            <person name="Ohta H."/>
        </authorList>
    </citation>
    <scope>NUCLEOTIDE SEQUENCE [LARGE SCALE GENOMIC DNA]</scope>
    <source>
        <strain evidence="3">C2-3</strain>
    </source>
</reference>
<dbReference type="Proteomes" id="UP000007382">
    <property type="component" value="Chromosome"/>
</dbReference>
<dbReference type="EMBL" id="AP012342">
    <property type="protein sequence ID" value="BAM06961.1"/>
    <property type="molecule type" value="Genomic_DNA"/>
</dbReference>
<proteinExistence type="predicted"/>
<reference evidence="2 3" key="1">
    <citation type="journal article" date="2012" name="J. Bacteriol.">
        <title>Complete Genome Sequence of Leptospirillum ferrooxidans Strain C2-3, Isolated from a Fresh Volcanic Ash Deposit on the Island of Miyake, Japan.</title>
        <authorList>
            <person name="Fujimura R."/>
            <person name="Sato Y."/>
            <person name="Nishizawa T."/>
            <person name="Oshima K."/>
            <person name="Kim S.-W."/>
            <person name="Hattori M."/>
            <person name="Kamijo T."/>
            <person name="Ohta H."/>
        </authorList>
    </citation>
    <scope>NUCLEOTIDE SEQUENCE [LARGE SCALE GENOMIC DNA]</scope>
    <source>
        <strain evidence="2 3">C2-3</strain>
    </source>
</reference>
<evidence type="ECO:0000313" key="3">
    <source>
        <dbReference type="Proteomes" id="UP000007382"/>
    </source>
</evidence>
<organism evidence="2 3">
    <name type="scientific">Leptospirillum ferrooxidans (strain C2-3)</name>
    <dbReference type="NCBI Taxonomy" id="1162668"/>
    <lineage>
        <taxon>Bacteria</taxon>
        <taxon>Pseudomonadati</taxon>
        <taxon>Nitrospirota</taxon>
        <taxon>Nitrospiria</taxon>
        <taxon>Nitrospirales</taxon>
        <taxon>Nitrospiraceae</taxon>
        <taxon>Leptospirillum</taxon>
    </lineage>
</organism>
<dbReference type="Gene3D" id="3.40.50.720">
    <property type="entry name" value="NAD(P)-binding Rossmann-like Domain"/>
    <property type="match status" value="1"/>
</dbReference>